<dbReference type="EMBL" id="JNBS01000351">
    <property type="protein sequence ID" value="OQS06373.1"/>
    <property type="molecule type" value="Genomic_DNA"/>
</dbReference>
<feature type="signal peptide" evidence="1">
    <location>
        <begin position="1"/>
        <end position="17"/>
    </location>
</feature>
<keyword evidence="4" id="KW-1185">Reference proteome</keyword>
<evidence type="ECO:0000313" key="4">
    <source>
        <dbReference type="Proteomes" id="UP000243217"/>
    </source>
</evidence>
<dbReference type="PANTHER" id="PTHR34859:SF2">
    <property type="entry name" value="LYSM DOMAIN-CONTAINING PROTEIN"/>
    <property type="match status" value="1"/>
</dbReference>
<dbReference type="STRING" id="74557.A0A0A7CLA9"/>
<dbReference type="EMBL" id="KM037966">
    <property type="protein sequence ID" value="AIG55427.1"/>
    <property type="molecule type" value="Genomic_DNA"/>
</dbReference>
<dbReference type="Proteomes" id="UP000243217">
    <property type="component" value="Unassembled WGS sequence"/>
</dbReference>
<dbReference type="AlphaFoldDB" id="A0A0A7CLA9"/>
<keyword evidence="1" id="KW-0732">Signal</keyword>
<evidence type="ECO:0000313" key="2">
    <source>
        <dbReference type="EMBL" id="AIG55427.1"/>
    </source>
</evidence>
<reference evidence="2 4" key="1">
    <citation type="journal article" date="2014" name="Genome Biol. Evol.">
        <title>The secreted proteins of Achlya hypogyna and Thraustotheca clavata identify the ancestral oomycete secretome and reveal gene acquisitions by horizontal gene transfer.</title>
        <authorList>
            <person name="Misner I."/>
            <person name="Blouin N."/>
            <person name="Leonard G."/>
            <person name="Richards T.A."/>
            <person name="Lane C.E."/>
        </authorList>
    </citation>
    <scope>NUCLEOTIDE SEQUENCE</scope>
    <source>
        <strain evidence="2 4">ATCC 34112</strain>
    </source>
</reference>
<evidence type="ECO:0000313" key="3">
    <source>
        <dbReference type="EMBL" id="OQS06373.1"/>
    </source>
</evidence>
<gene>
    <name evidence="3" type="ORF">THRCLA_01588</name>
</gene>
<dbReference type="PANTHER" id="PTHR34859">
    <property type="entry name" value="UNNAMED PRODUCT"/>
    <property type="match status" value="1"/>
</dbReference>
<protein>
    <submittedName>
        <fullName evidence="2">Secreted protein</fullName>
    </submittedName>
</protein>
<sequence length="386" mass="39959">MKLLAFVVFAVLSVVNAGTIQYLNGLEGVIEGRQLDAAPVGNLSASAPANLLDNPASFGSIALDLQSIAQNGVTAANNASLLLHVQNAIDIGLIIVKDGPVLISSIINIINNASPSNGIAVVNAIQTLILDVATLIDPDPKVCRRQGVGRGVGQIAVAQCLHNEEEYGGLCYPKCKEGYEAVGCCICRKIGCSGVRGAVDIGVSCTKPPAYGRGVGYVAWQQSQCEAENPQGCEMYGAMWYPKCSANFHSVGCCICSPDCPAGTIDDGAFCRKDSYGRGVGVIRLGCPAGLELSGLLCYPPCAADQVGVGPVCWSRCYNPTGVECGLFCTSTVATCVGSTVEIIGDAAKISLSLVALDFTGALNTLVQVGGKYISMEKCKGSVCDE</sequence>
<dbReference type="OrthoDB" id="69915at2759"/>
<organism evidence="2">
    <name type="scientific">Thraustotheca clavata</name>
    <dbReference type="NCBI Taxonomy" id="74557"/>
    <lineage>
        <taxon>Eukaryota</taxon>
        <taxon>Sar</taxon>
        <taxon>Stramenopiles</taxon>
        <taxon>Oomycota</taxon>
        <taxon>Saprolegniomycetes</taxon>
        <taxon>Saprolegniales</taxon>
        <taxon>Achlyaceae</taxon>
        <taxon>Thraustotheca</taxon>
    </lineage>
</organism>
<proteinExistence type="predicted"/>
<name>A0A0A7CLA9_9STRA</name>
<evidence type="ECO:0000256" key="1">
    <source>
        <dbReference type="SAM" id="SignalP"/>
    </source>
</evidence>
<feature type="chain" id="PRO_5002036880" evidence="1">
    <location>
        <begin position="18"/>
        <end position="386"/>
    </location>
</feature>
<accession>A0A0A7CLA9</accession>